<dbReference type="EMBL" id="CAJOBE010007360">
    <property type="protein sequence ID" value="CAF4033981.1"/>
    <property type="molecule type" value="Genomic_DNA"/>
</dbReference>
<dbReference type="GO" id="GO:0005858">
    <property type="term" value="C:axonemal dynein complex"/>
    <property type="evidence" value="ECO:0007669"/>
    <property type="project" value="TreeGrafter"/>
</dbReference>
<evidence type="ECO:0000313" key="3">
    <source>
        <dbReference type="Proteomes" id="UP000663874"/>
    </source>
</evidence>
<evidence type="ECO:0000259" key="1">
    <source>
        <dbReference type="Pfam" id="PF08385"/>
    </source>
</evidence>
<accession>A0A819QZS7</accession>
<evidence type="ECO:0000313" key="2">
    <source>
        <dbReference type="EMBL" id="CAF4033981.1"/>
    </source>
</evidence>
<dbReference type="PANTHER" id="PTHR46532:SF11">
    <property type="entry name" value="DYNEIN AXONEMAL HEAVY CHAIN 12"/>
    <property type="match status" value="1"/>
</dbReference>
<name>A0A819QZS7_9BILA</name>
<dbReference type="Pfam" id="PF08385">
    <property type="entry name" value="DHC_N1"/>
    <property type="match status" value="1"/>
</dbReference>
<dbReference type="PANTHER" id="PTHR46532">
    <property type="entry name" value="MALE FERTILITY FACTOR KL5"/>
    <property type="match status" value="1"/>
</dbReference>
<dbReference type="GO" id="GO:0007018">
    <property type="term" value="P:microtubule-based movement"/>
    <property type="evidence" value="ECO:0007669"/>
    <property type="project" value="InterPro"/>
</dbReference>
<dbReference type="AlphaFoldDB" id="A0A819QZS7"/>
<feature type="non-terminal residue" evidence="2">
    <location>
        <position position="1"/>
    </location>
</feature>
<dbReference type="GO" id="GO:0045505">
    <property type="term" value="F:dynein intermediate chain binding"/>
    <property type="evidence" value="ECO:0007669"/>
    <property type="project" value="InterPro"/>
</dbReference>
<organism evidence="2 3">
    <name type="scientific">Rotaria sordida</name>
    <dbReference type="NCBI Taxonomy" id="392033"/>
    <lineage>
        <taxon>Eukaryota</taxon>
        <taxon>Metazoa</taxon>
        <taxon>Spiralia</taxon>
        <taxon>Gnathifera</taxon>
        <taxon>Rotifera</taxon>
        <taxon>Eurotatoria</taxon>
        <taxon>Bdelloidea</taxon>
        <taxon>Philodinida</taxon>
        <taxon>Philodinidae</taxon>
        <taxon>Rotaria</taxon>
    </lineage>
</organism>
<dbReference type="GO" id="GO:0051959">
    <property type="term" value="F:dynein light intermediate chain binding"/>
    <property type="evidence" value="ECO:0007669"/>
    <property type="project" value="InterPro"/>
</dbReference>
<dbReference type="Proteomes" id="UP000663874">
    <property type="component" value="Unassembled WGS sequence"/>
</dbReference>
<feature type="domain" description="Dynein heavy chain tail" evidence="1">
    <location>
        <begin position="185"/>
        <end position="800"/>
    </location>
</feature>
<gene>
    <name evidence="2" type="ORF">FNK824_LOCUS27803</name>
</gene>
<sequence>MEKDSRYQWLESRLIGTIEPKRDALIQLIQNDDNRLSIEEFLENEDITHLYILSQSSSHLSALNSIPIDFNSYQRIVLFIKTNLTNKLTRENLDKDVSLIELYPGETVHYIDIITRDVYLPLLSCNLLLSDIERDRFLDLLHRLLNQTAATHTIQSESVVLPLPAFNILAHISQQEPQRQQSILSILENTLTNWSKQIKQLLQEELRPSFYGREQNSIKDQVQLWTSRINKLNNLLVQLDSPFVQDVIKNLARNRSPYLSSFMDIKLEITRAVTHAERNLSFVSTLSPWIFQINNSNYLNEILSYLPSLMHTLFLIWQHSHYYHQKDKFSQLLEVVSSEIVIRAKQIIANNISSQTNNTSMSLKDALSICAMFRGTYLDYKEKADALNSKYMIPEKKIDPSRMVIWHVNPYGENDPNKEISSTNDPYSVLRKSSPWPPRNAKCFQSLNALIERCNDVQELTSIITQFNDLSSTARVGGTLTSTMDAMLADIQLKCSKSLEIFHKSCPNLSHLMDNDRFDLAFFRLRTELKHFEHELAWILRQCFSRATTLSAKLRLLDVFYGAYQREVVQRALINEEQWIIDNIKQEFQLVGQLVNSYNKNDLHWPPIARKLLYLYALKQRIDLVMNQFIELCPKIINSDIGWEIREAYRIAKEKIQRNEDDLYNQFEQSATSQISDLLLQPVFKMLIISNETSQIERIVVNIDNSLECLLREIRYITGEPLYSKIPPKFRELIPLLENERLLRLNVERLRSIASKYNYLIEHMDLEERLIFEPKLNKIDQVINRGLNEITWKTLYLSDYIEQAYGLINLDAAKALDIVHHDVSSIKQMAFNWSLIQADIFIPYQLYTFQQALQTHKIYFLVDNIAKVVAVSSASPSWLNYLDYLNSLILNGIKATSLITMKNMLLAMTNQDQQFISIVVELNDCQLSFEPPLVPLTSELSLGEMLIEWINSYINRGDLIYVLGDDKTRNYSQLINQDSLIIELREKLTILIEETCLESLKLFEAFSQYSFLYKLSVNQSFQLFLNGDRRIKSTTPKNFLNEQDAGRRLSMLYRSVYSLGSMPTAELIDHVERSFLSATNQKQDLQKIPLLQEFENEMKIYQACLSDLSSLPDCWNVQWIRIDLRPIKQTLTSLSHKWLWKFCGYLHDQTSESLNNVDGFLGAMEPEIESITGLERDTETFTKIMRLF</sequence>
<reference evidence="2" key="1">
    <citation type="submission" date="2021-02" db="EMBL/GenBank/DDBJ databases">
        <authorList>
            <person name="Nowell W R."/>
        </authorList>
    </citation>
    <scope>NUCLEOTIDE SEQUENCE</scope>
</reference>
<proteinExistence type="predicted"/>
<dbReference type="InterPro" id="IPR013594">
    <property type="entry name" value="Dynein_heavy_tail"/>
</dbReference>
<comment type="caution">
    <text evidence="2">The sequence shown here is derived from an EMBL/GenBank/DDBJ whole genome shotgun (WGS) entry which is preliminary data.</text>
</comment>
<dbReference type="InterPro" id="IPR026983">
    <property type="entry name" value="DHC"/>
</dbReference>
<protein>
    <recommendedName>
        <fullName evidence="1">Dynein heavy chain tail domain-containing protein</fullName>
    </recommendedName>
</protein>